<dbReference type="RefSeq" id="WP_057919483.1">
    <property type="nucleotide sequence ID" value="NZ_CP011129.1"/>
</dbReference>
<dbReference type="OrthoDB" id="5975998at2"/>
<dbReference type="KEGG" id="lab:LA76x_4786"/>
<dbReference type="AlphaFoldDB" id="A0A0S2E1A5"/>
<gene>
    <name evidence="2" type="ORF">LA76x_4786</name>
</gene>
<sequence>MSDNIINSQYAQLSQQNMVDSAGVDESGNSKRGGRSGAGGGGWLVAFATAMGTLIEKAGNALMDKAEAIGDKPTAADSTELTVQSQMYSMFINAVSTALKTMGEAQGAMAKRN</sequence>
<evidence type="ECO:0000313" key="3">
    <source>
        <dbReference type="Proteomes" id="UP000060787"/>
    </source>
</evidence>
<dbReference type="KEGG" id="laq:GLA29479_3779"/>
<protein>
    <submittedName>
        <fullName evidence="2">Uncharacterized protein</fullName>
    </submittedName>
</protein>
<accession>A0A0S2E1A5</accession>
<evidence type="ECO:0000256" key="1">
    <source>
        <dbReference type="SAM" id="MobiDB-lite"/>
    </source>
</evidence>
<proteinExistence type="predicted"/>
<dbReference type="PATRIC" id="fig|84531.7.peg.3706"/>
<keyword evidence="3" id="KW-1185">Reference proteome</keyword>
<reference evidence="2 3" key="1">
    <citation type="journal article" date="2015" name="BMC Genomics">
        <title>Comparative genomics and metabolic profiling of the genus Lysobacter.</title>
        <authorList>
            <person name="de Bruijn I."/>
            <person name="Cheng X."/>
            <person name="de Jager V."/>
            <person name="Exposito R.G."/>
            <person name="Watrous J."/>
            <person name="Patel N."/>
            <person name="Postma J."/>
            <person name="Dorrestein P.C."/>
            <person name="Kobayashi D."/>
            <person name="Raaijmakers J.M."/>
        </authorList>
    </citation>
    <scope>NUCLEOTIDE SEQUENCE [LARGE SCALE GENOMIC DNA]</scope>
    <source>
        <strain evidence="2 3">76</strain>
    </source>
</reference>
<dbReference type="Proteomes" id="UP000060787">
    <property type="component" value="Chromosome"/>
</dbReference>
<name>A0A0S2E1A5_LYSAN</name>
<dbReference type="EMBL" id="CP011129">
    <property type="protein sequence ID" value="ALN82889.1"/>
    <property type="molecule type" value="Genomic_DNA"/>
</dbReference>
<evidence type="ECO:0000313" key="2">
    <source>
        <dbReference type="EMBL" id="ALN82889.1"/>
    </source>
</evidence>
<organism evidence="2 3">
    <name type="scientific">Lysobacter antibioticus</name>
    <dbReference type="NCBI Taxonomy" id="84531"/>
    <lineage>
        <taxon>Bacteria</taxon>
        <taxon>Pseudomonadati</taxon>
        <taxon>Pseudomonadota</taxon>
        <taxon>Gammaproteobacteria</taxon>
        <taxon>Lysobacterales</taxon>
        <taxon>Lysobacteraceae</taxon>
        <taxon>Lysobacter</taxon>
    </lineage>
</organism>
<feature type="region of interest" description="Disordered" evidence="1">
    <location>
        <begin position="17"/>
        <end position="40"/>
    </location>
</feature>